<evidence type="ECO:0000313" key="2">
    <source>
        <dbReference type="EMBL" id="OWA54239.1"/>
    </source>
</evidence>
<comment type="caution">
    <text evidence="2">The sequence shown here is derived from an EMBL/GenBank/DDBJ whole genome shotgun (WGS) entry which is preliminary data.</text>
</comment>
<dbReference type="EMBL" id="MTYJ01000384">
    <property type="protein sequence ID" value="OWA54239.1"/>
    <property type="molecule type" value="Genomic_DNA"/>
</dbReference>
<keyword evidence="3" id="KW-1185">Reference proteome</keyword>
<protein>
    <recommendedName>
        <fullName evidence="4">HTH psq-type domain-containing protein</fullName>
    </recommendedName>
</protein>
<dbReference type="SUPFAM" id="SSF46689">
    <property type="entry name" value="Homeodomain-like"/>
    <property type="match status" value="1"/>
</dbReference>
<proteinExistence type="predicted"/>
<evidence type="ECO:0000256" key="1">
    <source>
        <dbReference type="ARBA" id="ARBA00004123"/>
    </source>
</evidence>
<evidence type="ECO:0008006" key="4">
    <source>
        <dbReference type="Google" id="ProtNLM"/>
    </source>
</evidence>
<dbReference type="Gene3D" id="1.10.10.60">
    <property type="entry name" value="Homeodomain-like"/>
    <property type="match status" value="1"/>
</dbReference>
<dbReference type="GO" id="GO:0005634">
    <property type="term" value="C:nucleus"/>
    <property type="evidence" value="ECO:0007669"/>
    <property type="project" value="UniProtKB-SubCell"/>
</dbReference>
<name>A0A9X6NJ94_HYPEX</name>
<dbReference type="OrthoDB" id="125347at2759"/>
<accession>A0A9X6NJ94</accession>
<comment type="subcellular location">
    <subcellularLocation>
        <location evidence="1">Nucleus</location>
    </subcellularLocation>
</comment>
<dbReference type="InterPro" id="IPR009057">
    <property type="entry name" value="Homeodomain-like_sf"/>
</dbReference>
<dbReference type="Proteomes" id="UP000192578">
    <property type="component" value="Unassembled WGS sequence"/>
</dbReference>
<evidence type="ECO:0000313" key="3">
    <source>
        <dbReference type="Proteomes" id="UP000192578"/>
    </source>
</evidence>
<reference evidence="3" key="1">
    <citation type="submission" date="2017-01" db="EMBL/GenBank/DDBJ databases">
        <title>Comparative genomics of anhydrobiosis in the tardigrade Hypsibius dujardini.</title>
        <authorList>
            <person name="Yoshida Y."/>
            <person name="Koutsovoulos G."/>
            <person name="Laetsch D."/>
            <person name="Stevens L."/>
            <person name="Kumar S."/>
            <person name="Horikawa D."/>
            <person name="Ishino K."/>
            <person name="Komine S."/>
            <person name="Tomita M."/>
            <person name="Blaxter M."/>
            <person name="Arakawa K."/>
        </authorList>
    </citation>
    <scope>NUCLEOTIDE SEQUENCE [LARGE SCALE GENOMIC DNA]</scope>
    <source>
        <strain evidence="3">Z151</strain>
    </source>
</reference>
<sequence length="129" mass="14249">MATAVHPTKKKAKCLTISEKLELLEDHASSRMTGSQLATKYSVNKATVSRILAQKQQLRLQCEKRHNLRLKRLPRKTAFQGINSAIEKIILQSSDGGKESALTGPIIQEMAKNQTDGTGCYEQSHCNAV</sequence>
<organism evidence="2 3">
    <name type="scientific">Hypsibius exemplaris</name>
    <name type="common">Freshwater tardigrade</name>
    <dbReference type="NCBI Taxonomy" id="2072580"/>
    <lineage>
        <taxon>Eukaryota</taxon>
        <taxon>Metazoa</taxon>
        <taxon>Ecdysozoa</taxon>
        <taxon>Tardigrada</taxon>
        <taxon>Eutardigrada</taxon>
        <taxon>Parachela</taxon>
        <taxon>Hypsibioidea</taxon>
        <taxon>Hypsibiidae</taxon>
        <taxon>Hypsibius</taxon>
    </lineage>
</organism>
<dbReference type="AlphaFoldDB" id="A0A9X6NJ94"/>
<gene>
    <name evidence="2" type="ORF">BV898_18650</name>
</gene>